<dbReference type="STRING" id="5454.A0A163M8J7"/>
<dbReference type="InterPro" id="IPR004898">
    <property type="entry name" value="Pectate_lyase_PlyH/PlyE-like"/>
</dbReference>
<feature type="compositionally biased region" description="Basic and acidic residues" evidence="12">
    <location>
        <begin position="343"/>
        <end position="366"/>
    </location>
</feature>
<keyword evidence="13" id="KW-1133">Transmembrane helix</keyword>
<gene>
    <name evidence="16" type="ORF">ST47_g341</name>
</gene>
<evidence type="ECO:0000256" key="10">
    <source>
        <dbReference type="ARBA" id="ARBA00025679"/>
    </source>
</evidence>
<evidence type="ECO:0000256" key="9">
    <source>
        <dbReference type="ARBA" id="ARBA00023239"/>
    </source>
</evidence>
<name>A0A163M8J7_DIDRA</name>
<comment type="caution">
    <text evidence="16">The sequence shown here is derived from an EMBL/GenBank/DDBJ whole genome shotgun (WGS) entry which is preliminary data.</text>
</comment>
<organism evidence="16 17">
    <name type="scientific">Didymella rabiei</name>
    <name type="common">Chickpea ascochyta blight fungus</name>
    <name type="synonym">Mycosphaerella rabiei</name>
    <dbReference type="NCBI Taxonomy" id="5454"/>
    <lineage>
        <taxon>Eukaryota</taxon>
        <taxon>Fungi</taxon>
        <taxon>Dikarya</taxon>
        <taxon>Ascomycota</taxon>
        <taxon>Pezizomycotina</taxon>
        <taxon>Dothideomycetes</taxon>
        <taxon>Pleosporomycetidae</taxon>
        <taxon>Pleosporales</taxon>
        <taxon>Pleosporineae</taxon>
        <taxon>Didymellaceae</taxon>
        <taxon>Ascochyta</taxon>
    </lineage>
</organism>
<evidence type="ECO:0000256" key="13">
    <source>
        <dbReference type="SAM" id="Phobius"/>
    </source>
</evidence>
<evidence type="ECO:0000256" key="3">
    <source>
        <dbReference type="ARBA" id="ARBA00004613"/>
    </source>
</evidence>
<dbReference type="GO" id="GO:0005576">
    <property type="term" value="C:extracellular region"/>
    <property type="evidence" value="ECO:0007669"/>
    <property type="project" value="UniProtKB-SubCell"/>
</dbReference>
<evidence type="ECO:0000256" key="12">
    <source>
        <dbReference type="SAM" id="MobiDB-lite"/>
    </source>
</evidence>
<dbReference type="InterPro" id="IPR006769">
    <property type="entry name" value="MCU_C"/>
</dbReference>
<accession>A0A163M8J7</accession>
<keyword evidence="8" id="KW-0106">Calcium</keyword>
<dbReference type="InterPro" id="IPR012334">
    <property type="entry name" value="Pectin_lyas_fold"/>
</dbReference>
<sequence length="790" mass="86567">MHPSVLVLAAVAGLAAAHPHNDNVVRAATNTALQTTFPKSSGTSALAAAKTIAAKATFDGGMKQWDRSTNTCEGQTEGGDKDAVFILQDGATLSNALIGPNNGEGVHCLGTCTLNNIWWVDVCEDAATFKQTSGTSYVNGGGAKGASDKVLQHNGGGTVAVKNFYAENIGKLYRSCGNCSKQYARKSTFTNIKVVSGKLVAGVNGNEGDSTTITNSCLIDTKFCDLYKGVTSGEPTKTLSGPDGKTCATSGIKTTMKHRLSSLAFARISTAPRTLHTPLLSSLSVRSSLLKGAAARPLQPRSFAVTARLGLELPSKNSGSYEDSNARPASELNNNITQEEKDDFARKLREDKGKQIRTPWHREGSDRPPVARQRSAGAMTKGKLLTTPSRMLKIILPLTTRDTNSDRKDIEPLALLVHPQQPISYLERLIQAELPTIKDKDGKERIPGVHFKAEDSMQDDLQASQTSETIVSSDSEPAEGDEDFEQVDEHRIDGKTVKTGKIKSQNEEAGAAMNRKTPDEAVELRGGHGKGGVESYSGLGKDAPSDKISSRKFVRWSSSTEIGDFIRDAARGQEFAIEIEGAPEEIRVGVPSFNDRTYYLRMRLRKTSRQISEMADIKERCDKLAHKAAQQVATAGFAGIVGWWGVVYYLTFQTELGWDVMEPVTYLVGLSTLIGGYVWFLYHNREVSYRSAMNFTISRRQSKLYTQHNFDLRKWEVLIEDGNALRKEIKAIANEYDVEWDEMKEEKDEKVAEALRKDRKQKEGKKEKDDVDDDEPKAGKTEVGHGRKES</sequence>
<feature type="chain" id="PRO_5007844204" description="Probable pectate lyase F" evidence="14">
    <location>
        <begin position="18"/>
        <end position="790"/>
    </location>
</feature>
<evidence type="ECO:0000256" key="14">
    <source>
        <dbReference type="SAM" id="SignalP"/>
    </source>
</evidence>
<dbReference type="Gene3D" id="2.160.20.10">
    <property type="entry name" value="Single-stranded right-handed beta-helix, Pectin lyase-like"/>
    <property type="match status" value="1"/>
</dbReference>
<feature type="region of interest" description="Disordered" evidence="12">
    <location>
        <begin position="523"/>
        <end position="542"/>
    </location>
</feature>
<comment type="subcellular location">
    <subcellularLocation>
        <location evidence="3">Secreted</location>
    </subcellularLocation>
</comment>
<feature type="region of interest" description="Disordered" evidence="12">
    <location>
        <begin position="314"/>
        <end position="380"/>
    </location>
</feature>
<evidence type="ECO:0000256" key="4">
    <source>
        <dbReference type="ARBA" id="ARBA00006463"/>
    </source>
</evidence>
<dbReference type="EMBL" id="JYNV01000015">
    <property type="protein sequence ID" value="KZM28494.1"/>
    <property type="molecule type" value="Genomic_DNA"/>
</dbReference>
<keyword evidence="17" id="KW-1185">Reference proteome</keyword>
<keyword evidence="6" id="KW-0964">Secreted</keyword>
<dbReference type="InterPro" id="IPR011050">
    <property type="entry name" value="Pectin_lyase_fold/virulence"/>
</dbReference>
<evidence type="ECO:0000259" key="15">
    <source>
        <dbReference type="Pfam" id="PF04678"/>
    </source>
</evidence>
<dbReference type="EC" id="4.2.2.2" evidence="5"/>
<protein>
    <recommendedName>
        <fullName evidence="11">Probable pectate lyase F</fullName>
        <ecNumber evidence="5">4.2.2.2</ecNumber>
    </recommendedName>
</protein>
<dbReference type="SUPFAM" id="SSF51126">
    <property type="entry name" value="Pectin lyase-like"/>
    <property type="match status" value="1"/>
</dbReference>
<comment type="similarity">
    <text evidence="4">Belongs to the polysaccharide lyase 3 family.</text>
</comment>
<evidence type="ECO:0000256" key="6">
    <source>
        <dbReference type="ARBA" id="ARBA00022525"/>
    </source>
</evidence>
<feature type="compositionally biased region" description="Basic and acidic residues" evidence="12">
    <location>
        <begin position="776"/>
        <end position="790"/>
    </location>
</feature>
<feature type="signal peptide" evidence="14">
    <location>
        <begin position="1"/>
        <end position="17"/>
    </location>
</feature>
<feature type="transmembrane region" description="Helical" evidence="13">
    <location>
        <begin position="664"/>
        <end position="682"/>
    </location>
</feature>
<reference evidence="16 17" key="1">
    <citation type="journal article" date="2016" name="Sci. Rep.">
        <title>Draft genome sequencing and secretome analysis of fungal phytopathogen Ascochyta rabiei provides insight into the necrotrophic effector repertoire.</title>
        <authorList>
            <person name="Verma S."/>
            <person name="Gazara R.K."/>
            <person name="Nizam S."/>
            <person name="Parween S."/>
            <person name="Chattopadhyay D."/>
            <person name="Verma P.K."/>
        </authorList>
    </citation>
    <scope>NUCLEOTIDE SEQUENCE [LARGE SCALE GENOMIC DNA]</scope>
    <source>
        <strain evidence="16 17">ArDII</strain>
    </source>
</reference>
<feature type="compositionally biased region" description="Polar residues" evidence="12">
    <location>
        <begin position="459"/>
        <end position="475"/>
    </location>
</feature>
<dbReference type="AlphaFoldDB" id="A0A163M8J7"/>
<feature type="region of interest" description="Disordered" evidence="12">
    <location>
        <begin position="453"/>
        <end position="491"/>
    </location>
</feature>
<dbReference type="PANTHER" id="PTHR33407">
    <property type="entry name" value="PECTATE LYASE F-RELATED"/>
    <property type="match status" value="1"/>
</dbReference>
<feature type="transmembrane region" description="Helical" evidence="13">
    <location>
        <begin position="632"/>
        <end position="652"/>
    </location>
</feature>
<keyword evidence="13" id="KW-0812">Transmembrane</keyword>
<evidence type="ECO:0000256" key="11">
    <source>
        <dbReference type="ARBA" id="ARBA00039895"/>
    </source>
</evidence>
<dbReference type="Pfam" id="PF03211">
    <property type="entry name" value="Pectate_lyase"/>
    <property type="match status" value="1"/>
</dbReference>
<dbReference type="PANTHER" id="PTHR33407:SF9">
    <property type="entry name" value="PECTATE LYASE F-RELATED"/>
    <property type="match status" value="1"/>
</dbReference>
<comment type="catalytic activity">
    <reaction evidence="1">
        <text>Eliminative cleavage of (1-&gt;4)-alpha-D-galacturonan to give oligosaccharides with 4-deoxy-alpha-D-galact-4-enuronosyl groups at their non-reducing ends.</text>
        <dbReference type="EC" id="4.2.2.2"/>
    </reaction>
</comment>
<feature type="domain" description="Calcium uniporter protein C-terminal" evidence="15">
    <location>
        <begin position="599"/>
        <end position="716"/>
    </location>
</feature>
<dbReference type="Pfam" id="PF04678">
    <property type="entry name" value="MCU"/>
    <property type="match status" value="1"/>
</dbReference>
<proteinExistence type="inferred from homology"/>
<keyword evidence="7 14" id="KW-0732">Signal</keyword>
<keyword evidence="9" id="KW-0456">Lyase</keyword>
<feature type="compositionally biased region" description="Basic and acidic residues" evidence="12">
    <location>
        <begin position="751"/>
        <end position="769"/>
    </location>
</feature>
<keyword evidence="13" id="KW-0472">Membrane</keyword>
<evidence type="ECO:0000256" key="1">
    <source>
        <dbReference type="ARBA" id="ARBA00000695"/>
    </source>
</evidence>
<comment type="function">
    <text evidence="10">Pectinolytic enzyme consist of four classes of enzymes: pectin lyase, polygalacturonase, pectin methylesterase and rhamnogalacturonase. Among pectinolytic enzymes, pectin lyase is the most important in depolymerization of pectin, since it cleaves internal glycosidic bonds of highly methylated pectins. Favors pectate, the anion, over pectin, the methyl ester.</text>
</comment>
<evidence type="ECO:0000256" key="2">
    <source>
        <dbReference type="ARBA" id="ARBA00001913"/>
    </source>
</evidence>
<feature type="region of interest" description="Disordered" evidence="12">
    <location>
        <begin position="751"/>
        <end position="790"/>
    </location>
</feature>
<dbReference type="GO" id="GO:0045490">
    <property type="term" value="P:pectin catabolic process"/>
    <property type="evidence" value="ECO:0007669"/>
    <property type="project" value="TreeGrafter"/>
</dbReference>
<feature type="compositionally biased region" description="Acidic residues" evidence="12">
    <location>
        <begin position="476"/>
        <end position="486"/>
    </location>
</feature>
<evidence type="ECO:0000256" key="5">
    <source>
        <dbReference type="ARBA" id="ARBA00012272"/>
    </source>
</evidence>
<evidence type="ECO:0000313" key="16">
    <source>
        <dbReference type="EMBL" id="KZM28494.1"/>
    </source>
</evidence>
<dbReference type="GO" id="GO:0030570">
    <property type="term" value="F:pectate lyase activity"/>
    <property type="evidence" value="ECO:0007669"/>
    <property type="project" value="UniProtKB-EC"/>
</dbReference>
<evidence type="ECO:0000256" key="7">
    <source>
        <dbReference type="ARBA" id="ARBA00022729"/>
    </source>
</evidence>
<evidence type="ECO:0000256" key="8">
    <source>
        <dbReference type="ARBA" id="ARBA00022837"/>
    </source>
</evidence>
<evidence type="ECO:0000313" key="17">
    <source>
        <dbReference type="Proteomes" id="UP000076837"/>
    </source>
</evidence>
<dbReference type="Proteomes" id="UP000076837">
    <property type="component" value="Unassembled WGS sequence"/>
</dbReference>
<comment type="cofactor">
    <cofactor evidence="2">
        <name>Ca(2+)</name>
        <dbReference type="ChEBI" id="CHEBI:29108"/>
    </cofactor>
</comment>